<feature type="chain" id="PRO_5011627493" description="DUF2946 domain-containing protein" evidence="1">
    <location>
        <begin position="29"/>
        <end position="150"/>
    </location>
</feature>
<keyword evidence="1" id="KW-0732">Signal</keyword>
<keyword evidence="3" id="KW-1185">Reference proteome</keyword>
<proteinExistence type="predicted"/>
<dbReference type="AlphaFoldDB" id="A0A1H3D5Z0"/>
<evidence type="ECO:0000256" key="1">
    <source>
        <dbReference type="SAM" id="SignalP"/>
    </source>
</evidence>
<name>A0A1H3D5Z0_9RHOB</name>
<dbReference type="STRING" id="670155.SAMN04488001_0038"/>
<gene>
    <name evidence="2" type="ORF">SAMN04488001_0038</name>
</gene>
<protein>
    <recommendedName>
        <fullName evidence="4">DUF2946 domain-containing protein</fullName>
    </recommendedName>
</protein>
<accession>A0A1H3D5Z0</accession>
<evidence type="ECO:0000313" key="3">
    <source>
        <dbReference type="Proteomes" id="UP000199441"/>
    </source>
</evidence>
<evidence type="ECO:0000313" key="2">
    <source>
        <dbReference type="EMBL" id="SDX61821.1"/>
    </source>
</evidence>
<feature type="signal peptide" evidence="1">
    <location>
        <begin position="1"/>
        <end position="28"/>
    </location>
</feature>
<organism evidence="2 3">
    <name type="scientific">Litoreibacter albidus</name>
    <dbReference type="NCBI Taxonomy" id="670155"/>
    <lineage>
        <taxon>Bacteria</taxon>
        <taxon>Pseudomonadati</taxon>
        <taxon>Pseudomonadota</taxon>
        <taxon>Alphaproteobacteria</taxon>
        <taxon>Rhodobacterales</taxon>
        <taxon>Roseobacteraceae</taxon>
        <taxon>Litoreibacter</taxon>
    </lineage>
</organism>
<reference evidence="3" key="1">
    <citation type="submission" date="2016-10" db="EMBL/GenBank/DDBJ databases">
        <authorList>
            <person name="Varghese N."/>
            <person name="Submissions S."/>
        </authorList>
    </citation>
    <scope>NUCLEOTIDE SEQUENCE [LARGE SCALE GENOMIC DNA]</scope>
    <source>
        <strain evidence="3">DSM 26922</strain>
    </source>
</reference>
<dbReference type="RefSeq" id="WP_089948796.1">
    <property type="nucleotide sequence ID" value="NZ_FNOI01000010.1"/>
</dbReference>
<sequence length="150" mass="15639">MKCVVSLFTRLILVVCLTAYGQFGPAHAQSSGALFAVEICASGTAKTVLIDAEGQPATPAHSCYKCLTCCQAIDGHVPASHRIALVLTLNGVLARSGAAQTQTPKARNIRPMLRGPPAMSSITQLPDLGTAVLQPIHHSDGHPVFKDATA</sequence>
<dbReference type="EMBL" id="FNOI01000010">
    <property type="protein sequence ID" value="SDX61821.1"/>
    <property type="molecule type" value="Genomic_DNA"/>
</dbReference>
<dbReference type="Proteomes" id="UP000199441">
    <property type="component" value="Unassembled WGS sequence"/>
</dbReference>
<evidence type="ECO:0008006" key="4">
    <source>
        <dbReference type="Google" id="ProtNLM"/>
    </source>
</evidence>